<comment type="caution">
    <text evidence="9">The sequence shown here is derived from an EMBL/GenBank/DDBJ whole genome shotgun (WGS) entry which is preliminary data.</text>
</comment>
<evidence type="ECO:0000256" key="7">
    <source>
        <dbReference type="ARBA" id="ARBA00022840"/>
    </source>
</evidence>
<dbReference type="InterPro" id="IPR049874">
    <property type="entry name" value="ROK_cs"/>
</dbReference>
<dbReference type="NCBIfam" id="TIGR00744">
    <property type="entry name" value="ROK_glcA_fam"/>
    <property type="match status" value="1"/>
</dbReference>
<dbReference type="AlphaFoldDB" id="A0A9D1LCB8"/>
<keyword evidence="6" id="KW-0418">Kinase</keyword>
<evidence type="ECO:0000313" key="10">
    <source>
        <dbReference type="Proteomes" id="UP000824072"/>
    </source>
</evidence>
<dbReference type="EMBL" id="DVMU01000183">
    <property type="protein sequence ID" value="HIU34509.1"/>
    <property type="molecule type" value="Genomic_DNA"/>
</dbReference>
<accession>A0A9D1LCB8</accession>
<dbReference type="InterPro" id="IPR000600">
    <property type="entry name" value="ROK"/>
</dbReference>
<proteinExistence type="inferred from homology"/>
<dbReference type="PROSITE" id="PS01125">
    <property type="entry name" value="ROK"/>
    <property type="match status" value="1"/>
</dbReference>
<evidence type="ECO:0000256" key="5">
    <source>
        <dbReference type="ARBA" id="ARBA00022741"/>
    </source>
</evidence>
<gene>
    <name evidence="9" type="ORF">IAB02_08100</name>
</gene>
<dbReference type="GO" id="GO:0005524">
    <property type="term" value="F:ATP binding"/>
    <property type="evidence" value="ECO:0007669"/>
    <property type="project" value="UniProtKB-KW"/>
</dbReference>
<dbReference type="Gene3D" id="3.30.420.40">
    <property type="match status" value="2"/>
</dbReference>
<keyword evidence="4 9" id="KW-0808">Transferase</keyword>
<keyword evidence="7" id="KW-0067">ATP-binding</keyword>
<evidence type="ECO:0000256" key="4">
    <source>
        <dbReference type="ARBA" id="ARBA00022679"/>
    </source>
</evidence>
<dbReference type="Proteomes" id="UP000824072">
    <property type="component" value="Unassembled WGS sequence"/>
</dbReference>
<dbReference type="GO" id="GO:0004340">
    <property type="term" value="F:glucokinase activity"/>
    <property type="evidence" value="ECO:0007669"/>
    <property type="project" value="UniProtKB-EC"/>
</dbReference>
<reference evidence="9" key="1">
    <citation type="submission" date="2020-10" db="EMBL/GenBank/DDBJ databases">
        <authorList>
            <person name="Gilroy R."/>
        </authorList>
    </citation>
    <scope>NUCLEOTIDE SEQUENCE</scope>
    <source>
        <strain evidence="9">ChiHcec3-11533</strain>
    </source>
</reference>
<keyword evidence="5" id="KW-0547">Nucleotide-binding</keyword>
<evidence type="ECO:0000256" key="3">
    <source>
        <dbReference type="ARBA" id="ARBA00014701"/>
    </source>
</evidence>
<evidence type="ECO:0000256" key="8">
    <source>
        <dbReference type="ARBA" id="ARBA00032386"/>
    </source>
</evidence>
<sequence length="317" mass="33349">MKLYLGIDVGGTSAKAGVVDSEGKILYKSSCPTGIERAFEAIVADMADLCKRVVQESGHSMEEIQSVGVGIPGEQSPETGLVALCNNLGWHDVPLMGTLKKLLGKPVYVDNDANVAALAESWAGVSRDVKSSVLVTLGTGVGGGIVFNRSVYPGAHGVGGEIGHMVVVVDGEPCNCGQRGCWEKYSSATALIRMGRECIQKKPDCPLAQAVKDVSNLNAKAVLDLAKQGDPDCLEIFHTYVRFVCIGLSNLISILDPDMFVLGGGVSYAGEFLLNAIRAELPKYLYCPAIPHARVELATLGNDAGIIGAAMLGREDA</sequence>
<dbReference type="SUPFAM" id="SSF53067">
    <property type="entry name" value="Actin-like ATPase domain"/>
    <property type="match status" value="1"/>
</dbReference>
<reference evidence="9" key="2">
    <citation type="journal article" date="2021" name="PeerJ">
        <title>Extensive microbial diversity within the chicken gut microbiome revealed by metagenomics and culture.</title>
        <authorList>
            <person name="Gilroy R."/>
            <person name="Ravi A."/>
            <person name="Getino M."/>
            <person name="Pursley I."/>
            <person name="Horton D.L."/>
            <person name="Alikhan N.F."/>
            <person name="Baker D."/>
            <person name="Gharbi K."/>
            <person name="Hall N."/>
            <person name="Watson M."/>
            <person name="Adriaenssens E.M."/>
            <person name="Foster-Nyarko E."/>
            <person name="Jarju S."/>
            <person name="Secka A."/>
            <person name="Antonio M."/>
            <person name="Oren A."/>
            <person name="Chaudhuri R.R."/>
            <person name="La Ragione R."/>
            <person name="Hildebrand F."/>
            <person name="Pallen M.J."/>
        </authorList>
    </citation>
    <scope>NUCLEOTIDE SEQUENCE</scope>
    <source>
        <strain evidence="9">ChiHcec3-11533</strain>
    </source>
</reference>
<dbReference type="InterPro" id="IPR043129">
    <property type="entry name" value="ATPase_NBD"/>
</dbReference>
<organism evidence="9 10">
    <name type="scientific">Candidatus Pullichristensenella excrementigallinarum</name>
    <dbReference type="NCBI Taxonomy" id="2840907"/>
    <lineage>
        <taxon>Bacteria</taxon>
        <taxon>Bacillati</taxon>
        <taxon>Bacillota</taxon>
        <taxon>Clostridia</taxon>
        <taxon>Candidatus Pullichristensenella</taxon>
    </lineage>
</organism>
<evidence type="ECO:0000256" key="6">
    <source>
        <dbReference type="ARBA" id="ARBA00022777"/>
    </source>
</evidence>
<protein>
    <recommendedName>
        <fullName evidence="3">Glucokinase</fullName>
        <ecNumber evidence="2">2.7.1.2</ecNumber>
    </recommendedName>
    <alternativeName>
        <fullName evidence="8">Glucose kinase</fullName>
    </alternativeName>
</protein>
<dbReference type="InterPro" id="IPR004654">
    <property type="entry name" value="ROK_glcA"/>
</dbReference>
<evidence type="ECO:0000256" key="2">
    <source>
        <dbReference type="ARBA" id="ARBA00012323"/>
    </source>
</evidence>
<dbReference type="Pfam" id="PF00480">
    <property type="entry name" value="ROK"/>
    <property type="match status" value="1"/>
</dbReference>
<evidence type="ECO:0000256" key="1">
    <source>
        <dbReference type="ARBA" id="ARBA00006479"/>
    </source>
</evidence>
<dbReference type="GO" id="GO:0005737">
    <property type="term" value="C:cytoplasm"/>
    <property type="evidence" value="ECO:0007669"/>
    <property type="project" value="InterPro"/>
</dbReference>
<dbReference type="GO" id="GO:0006096">
    <property type="term" value="P:glycolytic process"/>
    <property type="evidence" value="ECO:0007669"/>
    <property type="project" value="InterPro"/>
</dbReference>
<dbReference type="PANTHER" id="PTHR18964:SF149">
    <property type="entry name" value="BIFUNCTIONAL UDP-N-ACETYLGLUCOSAMINE 2-EPIMERASE_N-ACETYLMANNOSAMINE KINASE"/>
    <property type="match status" value="1"/>
</dbReference>
<name>A0A9D1LCB8_9FIRM</name>
<dbReference type="EC" id="2.7.1.2" evidence="2"/>
<dbReference type="PANTHER" id="PTHR18964">
    <property type="entry name" value="ROK (REPRESSOR, ORF, KINASE) FAMILY"/>
    <property type="match status" value="1"/>
</dbReference>
<evidence type="ECO:0000313" key="9">
    <source>
        <dbReference type="EMBL" id="HIU34509.1"/>
    </source>
</evidence>
<comment type="similarity">
    <text evidence="1">Belongs to the ROK (NagC/XylR) family.</text>
</comment>